<feature type="non-terminal residue" evidence="12">
    <location>
        <position position="403"/>
    </location>
</feature>
<evidence type="ECO:0000313" key="13">
    <source>
        <dbReference type="Proteomes" id="UP001200034"/>
    </source>
</evidence>
<dbReference type="InterPro" id="IPR050430">
    <property type="entry name" value="Peptidase_S1"/>
</dbReference>
<dbReference type="Proteomes" id="UP001200034">
    <property type="component" value="Unassembled WGS sequence"/>
</dbReference>
<dbReference type="InterPro" id="IPR043504">
    <property type="entry name" value="Peptidase_S1_PA_chymotrypsin"/>
</dbReference>
<accession>A0AAD4KCG2</accession>
<dbReference type="InterPro" id="IPR001314">
    <property type="entry name" value="Peptidase_S1A"/>
</dbReference>
<name>A0AAD4KCG2_9MUSC</name>
<dbReference type="PANTHER" id="PTHR24276">
    <property type="entry name" value="POLYSERASE-RELATED"/>
    <property type="match status" value="1"/>
</dbReference>
<dbReference type="PROSITE" id="PS00134">
    <property type="entry name" value="TRYPSIN_HIS"/>
    <property type="match status" value="1"/>
</dbReference>
<evidence type="ECO:0000313" key="12">
    <source>
        <dbReference type="EMBL" id="KAH8388435.1"/>
    </source>
</evidence>
<keyword evidence="5" id="KW-0732">Signal</keyword>
<feature type="domain" description="Peptidase S1" evidence="11">
    <location>
        <begin position="3"/>
        <end position="226"/>
    </location>
</feature>
<dbReference type="PANTHER" id="PTHR24276:SF98">
    <property type="entry name" value="FI18310P1-RELATED"/>
    <property type="match status" value="1"/>
</dbReference>
<comment type="caution">
    <text evidence="12">The sequence shown here is derived from an EMBL/GenBank/DDBJ whole genome shotgun (WGS) entry which is preliminary data.</text>
</comment>
<dbReference type="SMART" id="SM00020">
    <property type="entry name" value="Tryp_SPc"/>
    <property type="match status" value="2"/>
</dbReference>
<organism evidence="12 13">
    <name type="scientific">Drosophila rubida</name>
    <dbReference type="NCBI Taxonomy" id="30044"/>
    <lineage>
        <taxon>Eukaryota</taxon>
        <taxon>Metazoa</taxon>
        <taxon>Ecdysozoa</taxon>
        <taxon>Arthropoda</taxon>
        <taxon>Hexapoda</taxon>
        <taxon>Insecta</taxon>
        <taxon>Pterygota</taxon>
        <taxon>Neoptera</taxon>
        <taxon>Endopterygota</taxon>
        <taxon>Diptera</taxon>
        <taxon>Brachycera</taxon>
        <taxon>Muscomorpha</taxon>
        <taxon>Ephydroidea</taxon>
        <taxon>Drosophilidae</taxon>
        <taxon>Drosophila</taxon>
    </lineage>
</organism>
<keyword evidence="4 10" id="KW-0645">Protease</keyword>
<dbReference type="PRINTS" id="PR00722">
    <property type="entry name" value="CHYMOTRYPSIN"/>
</dbReference>
<dbReference type="FunFam" id="2.40.10.10:FF:000047">
    <property type="entry name" value="Trypsin eta"/>
    <property type="match status" value="1"/>
</dbReference>
<dbReference type="InterPro" id="IPR018114">
    <property type="entry name" value="TRYPSIN_HIS"/>
</dbReference>
<dbReference type="GO" id="GO:0016485">
    <property type="term" value="P:protein processing"/>
    <property type="evidence" value="ECO:0007669"/>
    <property type="project" value="UniProtKB-ARBA"/>
</dbReference>
<evidence type="ECO:0000256" key="3">
    <source>
        <dbReference type="ARBA" id="ARBA00022525"/>
    </source>
</evidence>
<dbReference type="Gene3D" id="2.40.10.10">
    <property type="entry name" value="Trypsin-like serine proteases"/>
    <property type="match status" value="4"/>
</dbReference>
<proteinExistence type="inferred from homology"/>
<evidence type="ECO:0000256" key="7">
    <source>
        <dbReference type="ARBA" id="ARBA00022825"/>
    </source>
</evidence>
<keyword evidence="6 10" id="KW-0378">Hydrolase</keyword>
<dbReference type="InterPro" id="IPR001254">
    <property type="entry name" value="Trypsin_dom"/>
</dbReference>
<dbReference type="CDD" id="cd00190">
    <property type="entry name" value="Tryp_SPc"/>
    <property type="match status" value="1"/>
</dbReference>
<evidence type="ECO:0000256" key="9">
    <source>
        <dbReference type="ARBA" id="ARBA00023157"/>
    </source>
</evidence>
<comment type="subcellular location">
    <subcellularLocation>
        <location evidence="1">Secreted</location>
        <location evidence="1">Extracellular space</location>
    </subcellularLocation>
</comment>
<comment type="similarity">
    <text evidence="2">Belongs to the peptidase S1 family.</text>
</comment>
<dbReference type="Pfam" id="PF00089">
    <property type="entry name" value="Trypsin"/>
    <property type="match status" value="2"/>
</dbReference>
<reference evidence="12" key="1">
    <citation type="journal article" date="2021" name="Mol. Ecol. Resour.">
        <title>Phylogenomic analyses of the genus Drosophila reveals genomic signals of climate adaptation.</title>
        <authorList>
            <person name="Li F."/>
            <person name="Rane R.V."/>
            <person name="Luria V."/>
            <person name="Xiong Z."/>
            <person name="Chen J."/>
            <person name="Li Z."/>
            <person name="Catullo R.A."/>
            <person name="Griffin P.C."/>
            <person name="Schiffer M."/>
            <person name="Pearce S."/>
            <person name="Lee S.F."/>
            <person name="McElroy K."/>
            <person name="Stocker A."/>
            <person name="Shirriffs J."/>
            <person name="Cockerell F."/>
            <person name="Coppin C."/>
            <person name="Sgro C.M."/>
            <person name="Karger A."/>
            <person name="Cain J.W."/>
            <person name="Weber J.A."/>
            <person name="Santpere G."/>
            <person name="Kirschner M.W."/>
            <person name="Hoffmann A.A."/>
            <person name="Oakeshott J.G."/>
            <person name="Zhang G."/>
        </authorList>
    </citation>
    <scope>NUCLEOTIDE SEQUENCE</scope>
    <source>
        <strain evidence="12">BGI-SZ-2011g</strain>
    </source>
</reference>
<dbReference type="AlphaFoldDB" id="A0AAD4KCG2"/>
<dbReference type="InterPro" id="IPR009003">
    <property type="entry name" value="Peptidase_S1_PA"/>
</dbReference>
<dbReference type="EMBL" id="JAJJHW010000014">
    <property type="protein sequence ID" value="KAH8388435.1"/>
    <property type="molecule type" value="Genomic_DNA"/>
</dbReference>
<evidence type="ECO:0000256" key="4">
    <source>
        <dbReference type="ARBA" id="ARBA00022670"/>
    </source>
</evidence>
<evidence type="ECO:0000259" key="11">
    <source>
        <dbReference type="PROSITE" id="PS50240"/>
    </source>
</evidence>
<keyword evidence="9" id="KW-1015">Disulfide bond</keyword>
<gene>
    <name evidence="12" type="ORF">KR093_006176</name>
</gene>
<dbReference type="FunFam" id="2.40.10.10:FF:000036">
    <property type="entry name" value="Trypsin beta"/>
    <property type="match status" value="1"/>
</dbReference>
<dbReference type="SUPFAM" id="SSF50494">
    <property type="entry name" value="Trypsin-like serine proteases"/>
    <property type="match status" value="2"/>
</dbReference>
<dbReference type="InterPro" id="IPR033116">
    <property type="entry name" value="TRYPSIN_SER"/>
</dbReference>
<dbReference type="GO" id="GO:0004252">
    <property type="term" value="F:serine-type endopeptidase activity"/>
    <property type="evidence" value="ECO:0007669"/>
    <property type="project" value="InterPro"/>
</dbReference>
<evidence type="ECO:0000256" key="2">
    <source>
        <dbReference type="ARBA" id="ARBA00007664"/>
    </source>
</evidence>
<evidence type="ECO:0000256" key="6">
    <source>
        <dbReference type="ARBA" id="ARBA00022801"/>
    </source>
</evidence>
<feature type="non-terminal residue" evidence="12">
    <location>
        <position position="1"/>
    </location>
</feature>
<dbReference type="PROSITE" id="PS00135">
    <property type="entry name" value="TRYPSIN_SER"/>
    <property type="match status" value="2"/>
</dbReference>
<evidence type="ECO:0000256" key="5">
    <source>
        <dbReference type="ARBA" id="ARBA00022729"/>
    </source>
</evidence>
<keyword evidence="7 10" id="KW-0720">Serine protease</keyword>
<evidence type="ECO:0000256" key="1">
    <source>
        <dbReference type="ARBA" id="ARBA00004239"/>
    </source>
</evidence>
<dbReference type="PROSITE" id="PS50240">
    <property type="entry name" value="TRYPSIN_DOM"/>
    <property type="match status" value="2"/>
</dbReference>
<dbReference type="GO" id="GO:0005576">
    <property type="term" value="C:extracellular region"/>
    <property type="evidence" value="ECO:0007669"/>
    <property type="project" value="UniProtKB-SubCell"/>
</dbReference>
<protein>
    <recommendedName>
        <fullName evidence="11">Peptidase S1 domain-containing protein</fullName>
    </recommendedName>
</protein>
<keyword evidence="8" id="KW-0865">Zymogen</keyword>
<evidence type="ECO:0000256" key="8">
    <source>
        <dbReference type="ARBA" id="ARBA00023145"/>
    </source>
</evidence>
<feature type="domain" description="Peptidase S1" evidence="11">
    <location>
        <begin position="224"/>
        <end position="402"/>
    </location>
</feature>
<evidence type="ECO:0000256" key="10">
    <source>
        <dbReference type="RuleBase" id="RU363034"/>
    </source>
</evidence>
<keyword evidence="3" id="KW-0964">Secreted</keyword>
<keyword evidence="13" id="KW-1185">Reference proteome</keyword>
<sequence length="403" mass="44400">GRVVGGSDAPQGYAPYQVSIMNTFGEHVCGGSIISENWILTAAHCTEWPKQYLKIVTGSNDYTKPGAEYSVDVVKKHCEHDKPAYHNDIALLHVATPIVFNERTQPIKMATKDYLKPGDKVTLTGWGSIKAWGRYVTQLQKVDLAYLDHATCESKVKNATWLGAGHICTLTKQGEGSCHGDSGGPLVDENQTLVGIVNWGEPCAVGYPDVFASVQYYQPWITEMMTAKGTALLTGTQDLQQNVTKYYYVDKIVEHCNYEPRKYRNDIALLHLNESIVFDNATQLVEFDHEPLVAGDWLLLTGWGTLSLGGEVPAKLQRLEVEYVPFEQCREAHGNSTNVDIGHVCTYNDKGRGACHGDSGGPLVHNGKLVALVNWGMPCARGKPDASASIAYYHDFIRTHLSL</sequence>